<dbReference type="GO" id="GO:0000224">
    <property type="term" value="F:peptide-N4-(N-acetyl-beta-glucosaminyl)asparagine amidase activity"/>
    <property type="evidence" value="ECO:0007669"/>
    <property type="project" value="TreeGrafter"/>
</dbReference>
<keyword evidence="8" id="KW-1185">Reference proteome</keyword>
<proteinExistence type="inferred from homology"/>
<dbReference type="OMA" id="NDFFTWI"/>
<evidence type="ECO:0000259" key="6">
    <source>
        <dbReference type="SMART" id="SM00460"/>
    </source>
</evidence>
<evidence type="ECO:0000313" key="7">
    <source>
        <dbReference type="EMBL" id="CCE88935.1"/>
    </source>
</evidence>
<dbReference type="InterPro" id="IPR038765">
    <property type="entry name" value="Papain-like_cys_pep_sf"/>
</dbReference>
<dbReference type="GO" id="GO:0005634">
    <property type="term" value="C:nucleus"/>
    <property type="evidence" value="ECO:0007669"/>
    <property type="project" value="TreeGrafter"/>
</dbReference>
<evidence type="ECO:0000256" key="3">
    <source>
        <dbReference type="ARBA" id="ARBA00022833"/>
    </source>
</evidence>
<evidence type="ECO:0000256" key="5">
    <source>
        <dbReference type="SAM" id="MobiDB-lite"/>
    </source>
</evidence>
<dbReference type="eggNOG" id="KOG0909">
    <property type="taxonomic scope" value="Eukaryota"/>
</dbReference>
<dbReference type="PANTHER" id="PTHR12143">
    <property type="entry name" value="PEPTIDE N-GLYCANASE PNGASE -RELATED"/>
    <property type="match status" value="1"/>
</dbReference>
<name>G8YLK1_PICSO</name>
<dbReference type="EMBL" id="FO082054">
    <property type="protein sequence ID" value="CCE88935.1"/>
    <property type="molecule type" value="Genomic_DNA"/>
</dbReference>
<dbReference type="InParanoid" id="G8YLK1"/>
<dbReference type="Gene3D" id="3.10.620.30">
    <property type="match status" value="1"/>
</dbReference>
<dbReference type="HOGENOM" id="CLU_031058_0_1_1"/>
<dbReference type="SUPFAM" id="SSF54001">
    <property type="entry name" value="Cysteine proteinases"/>
    <property type="match status" value="1"/>
</dbReference>
<protein>
    <recommendedName>
        <fullName evidence="4">Peptide:N-glycanase 1</fullName>
    </recommendedName>
</protein>
<dbReference type="Pfam" id="PF01841">
    <property type="entry name" value="Transglut_core"/>
    <property type="match status" value="1"/>
</dbReference>
<dbReference type="Gene3D" id="2.20.25.10">
    <property type="match status" value="1"/>
</dbReference>
<dbReference type="GO" id="GO:0006516">
    <property type="term" value="P:glycoprotein catabolic process"/>
    <property type="evidence" value="ECO:0007669"/>
    <property type="project" value="TreeGrafter"/>
</dbReference>
<dbReference type="InterPro" id="IPR002931">
    <property type="entry name" value="Transglutaminase-like"/>
</dbReference>
<reference evidence="7 8" key="1">
    <citation type="journal article" date="2012" name="G3 (Bethesda)">
        <title>Pichia sorbitophila, an interspecies yeast hybrid reveals early steps of genome resolution following polyploidization.</title>
        <authorList>
            <person name="Leh Louis V."/>
            <person name="Despons L."/>
            <person name="Friedrich A."/>
            <person name="Martin T."/>
            <person name="Durrens P."/>
            <person name="Casaregola S."/>
            <person name="Neuveglise C."/>
            <person name="Fairhead C."/>
            <person name="Marck C."/>
            <person name="Cruz J.A."/>
            <person name="Straub M.L."/>
            <person name="Kugler V."/>
            <person name="Sacerdot C."/>
            <person name="Uzunov Z."/>
            <person name="Thierry A."/>
            <person name="Weiss S."/>
            <person name="Bleykasten C."/>
            <person name="De Montigny J."/>
            <person name="Jacques N."/>
            <person name="Jung P."/>
            <person name="Lemaire M."/>
            <person name="Mallet S."/>
            <person name="Morel G."/>
            <person name="Richard G.F."/>
            <person name="Sarkar A."/>
            <person name="Savel G."/>
            <person name="Schacherer J."/>
            <person name="Seret M.L."/>
            <person name="Talla E."/>
            <person name="Samson G."/>
            <person name="Jubin C."/>
            <person name="Poulain J."/>
            <person name="Vacherie B."/>
            <person name="Barbe V."/>
            <person name="Pelletier E."/>
            <person name="Sherman D.J."/>
            <person name="Westhof E."/>
            <person name="Weissenbach J."/>
            <person name="Baret P.V."/>
            <person name="Wincker P."/>
            <person name="Gaillardin C."/>
            <person name="Dujon B."/>
            <person name="Souciet J.L."/>
        </authorList>
    </citation>
    <scope>NUCLEOTIDE SEQUENCE [LARGE SCALE GENOMIC DNA]</scope>
    <source>
        <strain evidence="8">ATCC MYA-4447 / BCRC 22081 / CBS 7064 / NBRC 10061 / NRRL Y-12695</strain>
    </source>
</reference>
<evidence type="ECO:0000313" key="8">
    <source>
        <dbReference type="Proteomes" id="UP000005222"/>
    </source>
</evidence>
<comment type="similarity">
    <text evidence="1">Belongs to the transglutaminase-like superfamily. PNGase family.</text>
</comment>
<evidence type="ECO:0000256" key="1">
    <source>
        <dbReference type="ARBA" id="ARBA00009390"/>
    </source>
</evidence>
<dbReference type="GO" id="GO:0046872">
    <property type="term" value="F:metal ion binding"/>
    <property type="evidence" value="ECO:0007669"/>
    <property type="project" value="UniProtKB-KW"/>
</dbReference>
<evidence type="ECO:0000256" key="4">
    <source>
        <dbReference type="ARBA" id="ARBA00032858"/>
    </source>
</evidence>
<dbReference type="AlphaFoldDB" id="G8YLK1"/>
<keyword evidence="3" id="KW-0862">Zinc</keyword>
<dbReference type="InterPro" id="IPR050883">
    <property type="entry name" value="PNGase"/>
</dbReference>
<dbReference type="SMART" id="SM00460">
    <property type="entry name" value="TGc"/>
    <property type="match status" value="1"/>
</dbReference>
<gene>
    <name evidence="7" type="primary">Piso0_001729</name>
    <name evidence="7" type="ORF">GNLVRS01_PISO0F12787g</name>
</gene>
<dbReference type="STRING" id="559304.G8YLK1"/>
<feature type="region of interest" description="Disordered" evidence="5">
    <location>
        <begin position="342"/>
        <end position="364"/>
    </location>
</feature>
<dbReference type="FunCoup" id="G8YLK1">
    <property type="interactions" value="171"/>
</dbReference>
<dbReference type="OrthoDB" id="409136at2759"/>
<sequence length="364" mass="42480">MESIKDKLIIRYAERVIERARNNPEKVVMNANSIKDKQFLWSIASMLGSIKKYKDPSKTDRALEAIDLGSIYENAEKLEKEAQSKPDGNELAYQDFLVRSLLHYFKNSFFKWVNAPECPQCHQNGENLIRKGILDPPSPNPHEISSIEDYFCKDCQIRVTFPRYNDCVKLLETRSGRCGEWVNCFLLILCAVLGEETFVRYVWNKEDHVWCEYYSNALKRWVHLDPCEAAFDEPSIYCENWGKKMSWCFGFGETYIIDLSAKYITKPDKQINKKNFVSSLENVNRFIFFLNQKLLLQYFQEKIDCKPISDDEKMQELYHSIILIHNKELKSLRQRLAPTSSENVLKGRQSGSSEWVKARGEDGA</sequence>
<evidence type="ECO:0000256" key="2">
    <source>
        <dbReference type="ARBA" id="ARBA00022723"/>
    </source>
</evidence>
<accession>G8YLK1</accession>
<feature type="compositionally biased region" description="Polar residues" evidence="5">
    <location>
        <begin position="342"/>
        <end position="353"/>
    </location>
</feature>
<organism evidence="7 8">
    <name type="scientific">Pichia sorbitophila (strain ATCC MYA-4447 / BCRC 22081 / CBS 7064 / NBRC 10061 / NRRL Y-12695)</name>
    <name type="common">Hybrid yeast</name>
    <dbReference type="NCBI Taxonomy" id="559304"/>
    <lineage>
        <taxon>Eukaryota</taxon>
        <taxon>Fungi</taxon>
        <taxon>Dikarya</taxon>
        <taxon>Ascomycota</taxon>
        <taxon>Saccharomycotina</taxon>
        <taxon>Pichiomycetes</taxon>
        <taxon>Debaryomycetaceae</taxon>
        <taxon>Millerozyma</taxon>
    </lineage>
</organism>
<keyword evidence="2" id="KW-0479">Metal-binding</keyword>
<feature type="domain" description="Transglutaminase-like" evidence="6">
    <location>
        <begin position="170"/>
        <end position="228"/>
    </location>
</feature>
<dbReference type="GO" id="GO:0005829">
    <property type="term" value="C:cytosol"/>
    <property type="evidence" value="ECO:0007669"/>
    <property type="project" value="TreeGrafter"/>
</dbReference>
<dbReference type="Proteomes" id="UP000005222">
    <property type="component" value="Chromosome F"/>
</dbReference>
<dbReference type="PANTHER" id="PTHR12143:SF19">
    <property type="entry name" value="PEPTIDE-N(4)-(N-ACETYL-BETA-GLUCOSAMINYL)ASPARAGINE AMIDASE"/>
    <property type="match status" value="1"/>
</dbReference>